<gene>
    <name evidence="7" type="ORF">CWE14_09585</name>
</gene>
<evidence type="ECO:0000313" key="7">
    <source>
        <dbReference type="EMBL" id="RUO32391.1"/>
    </source>
</evidence>
<evidence type="ECO:0000256" key="6">
    <source>
        <dbReference type="SAM" id="Phobius"/>
    </source>
</evidence>
<dbReference type="InterPro" id="IPR000612">
    <property type="entry name" value="PMP3"/>
</dbReference>
<organism evidence="7 8">
    <name type="scientific">Aliidiomarina soli</name>
    <dbReference type="NCBI Taxonomy" id="1928574"/>
    <lineage>
        <taxon>Bacteria</taxon>
        <taxon>Pseudomonadati</taxon>
        <taxon>Pseudomonadota</taxon>
        <taxon>Gammaproteobacteria</taxon>
        <taxon>Alteromonadales</taxon>
        <taxon>Idiomarinaceae</taxon>
        <taxon>Aliidiomarina</taxon>
    </lineage>
</organism>
<name>A0A432WF58_9GAMM</name>
<evidence type="ECO:0000256" key="5">
    <source>
        <dbReference type="ARBA" id="ARBA00023136"/>
    </source>
</evidence>
<dbReference type="Pfam" id="PF01679">
    <property type="entry name" value="Pmp3"/>
    <property type="match status" value="1"/>
</dbReference>
<evidence type="ECO:0000256" key="3">
    <source>
        <dbReference type="ARBA" id="ARBA00022692"/>
    </source>
</evidence>
<reference evidence="7 8" key="1">
    <citation type="journal article" date="2011" name="Front. Microbiol.">
        <title>Genomic signatures of strain selection and enhancement in Bacillus atrophaeus var. globigii, a historical biowarfare simulant.</title>
        <authorList>
            <person name="Gibbons H.S."/>
            <person name="Broomall S.M."/>
            <person name="McNew L.A."/>
            <person name="Daligault H."/>
            <person name="Chapman C."/>
            <person name="Bruce D."/>
            <person name="Karavis M."/>
            <person name="Krepps M."/>
            <person name="McGregor P.A."/>
            <person name="Hong C."/>
            <person name="Park K.H."/>
            <person name="Akmal A."/>
            <person name="Feldman A."/>
            <person name="Lin J.S."/>
            <person name="Chang W.E."/>
            <person name="Higgs B.W."/>
            <person name="Demirev P."/>
            <person name="Lindquist J."/>
            <person name="Liem A."/>
            <person name="Fochler E."/>
            <person name="Read T.D."/>
            <person name="Tapia R."/>
            <person name="Johnson S."/>
            <person name="Bishop-Lilly K.A."/>
            <person name="Detter C."/>
            <person name="Han C."/>
            <person name="Sozhamannan S."/>
            <person name="Rosenzweig C.N."/>
            <person name="Skowronski E.W."/>
        </authorList>
    </citation>
    <scope>NUCLEOTIDE SEQUENCE [LARGE SCALE GENOMIC DNA]</scope>
    <source>
        <strain evidence="7 8">Y4G10-17</strain>
    </source>
</reference>
<keyword evidence="5 6" id="KW-0472">Membrane</keyword>
<sequence>MNYFIALVLPPLAVFLARAGLQVALSLLLFVLAILAMVGANSGAFMGGYAAGPVLYVLSVIHAFVFTHRFYQQSAGSNHPHRDQ</sequence>
<comment type="subcellular location">
    <subcellularLocation>
        <location evidence="1">Membrane</location>
    </subcellularLocation>
</comment>
<evidence type="ECO:0000256" key="4">
    <source>
        <dbReference type="ARBA" id="ARBA00022989"/>
    </source>
</evidence>
<keyword evidence="3 6" id="KW-0812">Transmembrane</keyword>
<proteinExistence type="inferred from homology"/>
<keyword evidence="4 6" id="KW-1133">Transmembrane helix</keyword>
<evidence type="ECO:0000313" key="8">
    <source>
        <dbReference type="Proteomes" id="UP000287823"/>
    </source>
</evidence>
<dbReference type="RefSeq" id="WP_126799174.1">
    <property type="nucleotide sequence ID" value="NZ_PIPO01000004.1"/>
</dbReference>
<dbReference type="EMBL" id="PIPO01000004">
    <property type="protein sequence ID" value="RUO32391.1"/>
    <property type="molecule type" value="Genomic_DNA"/>
</dbReference>
<evidence type="ECO:0008006" key="9">
    <source>
        <dbReference type="Google" id="ProtNLM"/>
    </source>
</evidence>
<evidence type="ECO:0000256" key="2">
    <source>
        <dbReference type="ARBA" id="ARBA00009530"/>
    </source>
</evidence>
<keyword evidence="8" id="KW-1185">Reference proteome</keyword>
<feature type="transmembrane region" description="Helical" evidence="6">
    <location>
        <begin position="54"/>
        <end position="71"/>
    </location>
</feature>
<dbReference type="AlphaFoldDB" id="A0A432WF58"/>
<protein>
    <recommendedName>
        <fullName evidence="9">YqaE/Pmp3 family membrane protein</fullName>
    </recommendedName>
</protein>
<dbReference type="Proteomes" id="UP000287823">
    <property type="component" value="Unassembled WGS sequence"/>
</dbReference>
<comment type="similarity">
    <text evidence="2">Belongs to the UPF0057 (PMP3) family.</text>
</comment>
<evidence type="ECO:0000256" key="1">
    <source>
        <dbReference type="ARBA" id="ARBA00004370"/>
    </source>
</evidence>
<comment type="caution">
    <text evidence="7">The sequence shown here is derived from an EMBL/GenBank/DDBJ whole genome shotgun (WGS) entry which is preliminary data.</text>
</comment>
<accession>A0A432WF58</accession>